<evidence type="ECO:0000313" key="3">
    <source>
        <dbReference type="Proteomes" id="UP000701853"/>
    </source>
</evidence>
<protein>
    <submittedName>
        <fullName evidence="2">Uncharacterized protein</fullName>
    </submittedName>
</protein>
<comment type="caution">
    <text evidence="2">The sequence shown here is derived from an EMBL/GenBank/DDBJ whole genome shotgun (WGS) entry which is preliminary data.</text>
</comment>
<reference evidence="2 3" key="1">
    <citation type="journal article" date="2021" name="bioRxiv">
        <title>The Gossypium anomalum genome as a resource for cotton improvement and evolutionary analysis of hybrid incompatibility.</title>
        <authorList>
            <person name="Grover C.E."/>
            <person name="Yuan D."/>
            <person name="Arick M.A."/>
            <person name="Miller E.R."/>
            <person name="Hu G."/>
            <person name="Peterson D.G."/>
            <person name="Wendel J.F."/>
            <person name="Udall J.A."/>
        </authorList>
    </citation>
    <scope>NUCLEOTIDE SEQUENCE [LARGE SCALE GENOMIC DNA]</scope>
    <source>
        <strain evidence="2">JFW-Udall</strain>
        <tissue evidence="2">Leaf</tissue>
    </source>
</reference>
<sequence>MVEGTPVGTHILKTIGYIESIEKLGFSLGEELATIVIMQSSLDSFSQFFINFNTNGINKTLPQWLNMLQTTESNMKKAGLKPILMVCKDKGKGKAKAKAKPKDNGKAKLN</sequence>
<gene>
    <name evidence="2" type="ORF">CXB51_019300</name>
</gene>
<evidence type="ECO:0000313" key="2">
    <source>
        <dbReference type="EMBL" id="KAG8485959.1"/>
    </source>
</evidence>
<name>A0A8J5ZD88_9ROSI</name>
<dbReference type="OrthoDB" id="1002000at2759"/>
<feature type="region of interest" description="Disordered" evidence="1">
    <location>
        <begin position="91"/>
        <end position="110"/>
    </location>
</feature>
<accession>A0A8J5ZD88</accession>
<organism evidence="2 3">
    <name type="scientific">Gossypium anomalum</name>
    <dbReference type="NCBI Taxonomy" id="47600"/>
    <lineage>
        <taxon>Eukaryota</taxon>
        <taxon>Viridiplantae</taxon>
        <taxon>Streptophyta</taxon>
        <taxon>Embryophyta</taxon>
        <taxon>Tracheophyta</taxon>
        <taxon>Spermatophyta</taxon>
        <taxon>Magnoliopsida</taxon>
        <taxon>eudicotyledons</taxon>
        <taxon>Gunneridae</taxon>
        <taxon>Pentapetalae</taxon>
        <taxon>rosids</taxon>
        <taxon>malvids</taxon>
        <taxon>Malvales</taxon>
        <taxon>Malvaceae</taxon>
        <taxon>Malvoideae</taxon>
        <taxon>Gossypium</taxon>
    </lineage>
</organism>
<dbReference type="EMBL" id="JAHUZN010000008">
    <property type="protein sequence ID" value="KAG8485959.1"/>
    <property type="molecule type" value="Genomic_DNA"/>
</dbReference>
<evidence type="ECO:0000256" key="1">
    <source>
        <dbReference type="SAM" id="MobiDB-lite"/>
    </source>
</evidence>
<dbReference type="AlphaFoldDB" id="A0A8J5ZD88"/>
<feature type="compositionally biased region" description="Basic and acidic residues" evidence="1">
    <location>
        <begin position="100"/>
        <end position="110"/>
    </location>
</feature>
<dbReference type="Proteomes" id="UP000701853">
    <property type="component" value="Chromosome 8"/>
</dbReference>
<proteinExistence type="predicted"/>
<keyword evidence="3" id="KW-1185">Reference proteome</keyword>